<dbReference type="AlphaFoldDB" id="A0A9P4GEP5"/>
<accession>A0A9P4GEP5</accession>
<dbReference type="OrthoDB" id="10588342at2759"/>
<feature type="region of interest" description="Disordered" evidence="2">
    <location>
        <begin position="287"/>
        <end position="357"/>
    </location>
</feature>
<evidence type="ECO:0000256" key="1">
    <source>
        <dbReference type="SAM" id="Coils"/>
    </source>
</evidence>
<evidence type="ECO:0000256" key="2">
    <source>
        <dbReference type="SAM" id="MobiDB-lite"/>
    </source>
</evidence>
<gene>
    <name evidence="3" type="ORF">K460DRAFT_404923</name>
</gene>
<evidence type="ECO:0000313" key="4">
    <source>
        <dbReference type="Proteomes" id="UP000800039"/>
    </source>
</evidence>
<reference evidence="3" key="1">
    <citation type="submission" date="2020-01" db="EMBL/GenBank/DDBJ databases">
        <authorList>
            <consortium name="DOE Joint Genome Institute"/>
            <person name="Haridas S."/>
            <person name="Albert R."/>
            <person name="Binder M."/>
            <person name="Bloem J."/>
            <person name="Labutti K."/>
            <person name="Salamov A."/>
            <person name="Andreopoulos B."/>
            <person name="Baker S.E."/>
            <person name="Barry K."/>
            <person name="Bills G."/>
            <person name="Bluhm B.H."/>
            <person name="Cannon C."/>
            <person name="Castanera R."/>
            <person name="Culley D.E."/>
            <person name="Daum C."/>
            <person name="Ezra D."/>
            <person name="Gonzalez J.B."/>
            <person name="Henrissat B."/>
            <person name="Kuo A."/>
            <person name="Liang C."/>
            <person name="Lipzen A."/>
            <person name="Lutzoni F."/>
            <person name="Magnuson J."/>
            <person name="Mondo S."/>
            <person name="Nolan M."/>
            <person name="Ohm R."/>
            <person name="Pangilinan J."/>
            <person name="Park H.-J."/>
            <person name="Ramirez L."/>
            <person name="Alfaro M."/>
            <person name="Sun H."/>
            <person name="Tritt A."/>
            <person name="Yoshinaga Y."/>
            <person name="Zwiers L.-H."/>
            <person name="Turgeon B.G."/>
            <person name="Goodwin S.B."/>
            <person name="Spatafora J.W."/>
            <person name="Crous P.W."/>
            <person name="Grigoriev I.V."/>
        </authorList>
    </citation>
    <scope>NUCLEOTIDE SEQUENCE</scope>
    <source>
        <strain evidence="3">CBS 394.84</strain>
    </source>
</reference>
<feature type="compositionally biased region" description="Polar residues" evidence="2">
    <location>
        <begin position="408"/>
        <end position="421"/>
    </location>
</feature>
<feature type="compositionally biased region" description="Polar residues" evidence="2">
    <location>
        <begin position="484"/>
        <end position="499"/>
    </location>
</feature>
<keyword evidence="1" id="KW-0175">Coiled coil</keyword>
<dbReference type="GeneID" id="63854028"/>
<feature type="compositionally biased region" description="Low complexity" evidence="2">
    <location>
        <begin position="304"/>
        <end position="319"/>
    </location>
</feature>
<name>A0A9P4GEP5_9PLEO</name>
<protein>
    <submittedName>
        <fullName evidence="3">Uncharacterized protein</fullName>
    </submittedName>
</protein>
<evidence type="ECO:0000313" key="3">
    <source>
        <dbReference type="EMBL" id="KAF1844638.1"/>
    </source>
</evidence>
<comment type="caution">
    <text evidence="3">The sequence shown here is derived from an EMBL/GenBank/DDBJ whole genome shotgun (WGS) entry which is preliminary data.</text>
</comment>
<dbReference type="Proteomes" id="UP000800039">
    <property type="component" value="Unassembled WGS sequence"/>
</dbReference>
<feature type="region of interest" description="Disordered" evidence="2">
    <location>
        <begin position="376"/>
        <end position="436"/>
    </location>
</feature>
<dbReference type="EMBL" id="ML976616">
    <property type="protein sequence ID" value="KAF1844638.1"/>
    <property type="molecule type" value="Genomic_DNA"/>
</dbReference>
<feature type="coiled-coil region" evidence="1">
    <location>
        <begin position="167"/>
        <end position="248"/>
    </location>
</feature>
<feature type="compositionally biased region" description="Basic residues" evidence="2">
    <location>
        <begin position="585"/>
        <end position="599"/>
    </location>
</feature>
<proteinExistence type="predicted"/>
<dbReference type="RefSeq" id="XP_040787201.1">
    <property type="nucleotide sequence ID" value="XM_040936778.1"/>
</dbReference>
<feature type="region of interest" description="Disordered" evidence="2">
    <location>
        <begin position="484"/>
        <end position="599"/>
    </location>
</feature>
<organism evidence="3 4">
    <name type="scientific">Cucurbitaria berberidis CBS 394.84</name>
    <dbReference type="NCBI Taxonomy" id="1168544"/>
    <lineage>
        <taxon>Eukaryota</taxon>
        <taxon>Fungi</taxon>
        <taxon>Dikarya</taxon>
        <taxon>Ascomycota</taxon>
        <taxon>Pezizomycotina</taxon>
        <taxon>Dothideomycetes</taxon>
        <taxon>Pleosporomycetidae</taxon>
        <taxon>Pleosporales</taxon>
        <taxon>Pleosporineae</taxon>
        <taxon>Cucurbitariaceae</taxon>
        <taxon>Cucurbitaria</taxon>
    </lineage>
</organism>
<keyword evidence="4" id="KW-1185">Reference proteome</keyword>
<sequence length="599" mass="66048">MSSTVGFSIVPDTLAAARAVSTSFATVTTTTTATDTFFETVRSTAYTTLTSTATAIATAPATATATAASTNYSSNLKRGLPLTLLNNARIAYTSVYHQALRAGTAKYALADELPVLNWVLLGVLGAGAGAGLQVLRRYRTKTPPVPIPLGQDGLKWRMIARAMTGWLQRALKNNTKLRQDLQRAQQEADDTRLELQSTRRNVADMAPEIHGALQQEDVRDNIELRQELQNERATVADLRQHIQHAEELEKMQDEEIAASLVREEELQHNLTMETTWRKQLEQEVAHARAPELEASTTPARHSSNRSPLSISASSPMPSSVDQTSARRERAITPTPWNPLGSDYESSSKRRATPQQDYGAVYSSYESVERMLHRSAGIEYTPLNQRKRRRTHDGEEEIPRPAKLHRSSPAESSDNATYTPKGTPTGGASFRSKRKQKMKVNADVRLWGLDGKPSIIIEPSRHLPAPIKPERLVIDNTMADSIMETTETPANADTTRSPSRARSRLPIASTGSPVRRSTRAATKEVQSLNERDLASRSTSPTKDDLEDALQTMGRKYSKPPARQTRSVSPKKGEKKRDALTSPVKSNGHRISKPLASPKKK</sequence>